<keyword evidence="3" id="KW-1185">Reference proteome</keyword>
<dbReference type="InterPro" id="IPR011009">
    <property type="entry name" value="Kinase-like_dom_sf"/>
</dbReference>
<reference evidence="2 3" key="1">
    <citation type="submission" date="2016-10" db="EMBL/GenBank/DDBJ databases">
        <authorList>
            <person name="de Groot N.N."/>
        </authorList>
    </citation>
    <scope>NUCLEOTIDE SEQUENCE [LARGE SCALE GENOMIC DNA]</scope>
    <source>
        <strain evidence="2 3">DSM 21800</strain>
    </source>
</reference>
<dbReference type="SUPFAM" id="SSF56112">
    <property type="entry name" value="Protein kinase-like (PK-like)"/>
    <property type="match status" value="1"/>
</dbReference>
<feature type="domain" description="Aminoglycoside phosphotransferase" evidence="1">
    <location>
        <begin position="145"/>
        <end position="316"/>
    </location>
</feature>
<organism evidence="2 3">
    <name type="scientific">Microlunatus soli</name>
    <dbReference type="NCBI Taxonomy" id="630515"/>
    <lineage>
        <taxon>Bacteria</taxon>
        <taxon>Bacillati</taxon>
        <taxon>Actinomycetota</taxon>
        <taxon>Actinomycetes</taxon>
        <taxon>Propionibacteriales</taxon>
        <taxon>Propionibacteriaceae</taxon>
        <taxon>Microlunatus</taxon>
    </lineage>
</organism>
<dbReference type="GO" id="GO:0016301">
    <property type="term" value="F:kinase activity"/>
    <property type="evidence" value="ECO:0007669"/>
    <property type="project" value="UniProtKB-KW"/>
</dbReference>
<dbReference type="Proteomes" id="UP000199103">
    <property type="component" value="Chromosome I"/>
</dbReference>
<dbReference type="Pfam" id="PF01636">
    <property type="entry name" value="APH"/>
    <property type="match status" value="1"/>
</dbReference>
<proteinExistence type="predicted"/>
<evidence type="ECO:0000313" key="3">
    <source>
        <dbReference type="Proteomes" id="UP000199103"/>
    </source>
</evidence>
<keyword evidence="2" id="KW-0808">Transferase</keyword>
<name>A0A1H1NX04_9ACTN</name>
<dbReference type="InterPro" id="IPR002575">
    <property type="entry name" value="Aminoglycoside_PTrfase"/>
</dbReference>
<sequence length="361" mass="39341">MINSSQQIIDRDPALPGMAVLLADPRVDYLRYKPGTSLTVALRTADGPAFGYAVSEAAAVKLAKIVRKAPAGAVLRHDPERRVVIADPVADRDLPGVAEHRVRQAELLAYKPQRRWIAALDADRIVRSYRSSDLPAAVGRWPRSDAGVPVRIPAVVGRDRRRGLMIIERLRGTRLDRLSGSAALDGWLAAGTALAGWHRSAVGRAVRADFPDPYPTAELLAVLVPGSADRFRRLAGQLAAATHTAETGWCHGDFSADQVLIDRRDHRPAILDWDRSGRRPLGYDLATADAAGTSESAPGLPEPAWQALLTGYTGIRDLPTRLHALRALAWFVRAAEPFRRADPHWPAAILARVDRSEELLG</sequence>
<dbReference type="STRING" id="630515.SAMN04489812_0681"/>
<evidence type="ECO:0000313" key="2">
    <source>
        <dbReference type="EMBL" id="SDS03477.1"/>
    </source>
</evidence>
<accession>A0A1H1NX04</accession>
<dbReference type="Gene3D" id="3.90.1200.10">
    <property type="match status" value="1"/>
</dbReference>
<gene>
    <name evidence="2" type="ORF">SAMN04489812_0681</name>
</gene>
<dbReference type="OrthoDB" id="581471at2"/>
<dbReference type="RefSeq" id="WP_091519869.1">
    <property type="nucleotide sequence ID" value="NZ_LT629772.1"/>
</dbReference>
<dbReference type="EMBL" id="LT629772">
    <property type="protein sequence ID" value="SDS03477.1"/>
    <property type="molecule type" value="Genomic_DNA"/>
</dbReference>
<dbReference type="AlphaFoldDB" id="A0A1H1NX04"/>
<evidence type="ECO:0000259" key="1">
    <source>
        <dbReference type="Pfam" id="PF01636"/>
    </source>
</evidence>
<keyword evidence="2" id="KW-0418">Kinase</keyword>
<protein>
    <submittedName>
        <fullName evidence="2">Ser/Thr protein kinase RdoA involved in Cpx stress response, MazF antagonist</fullName>
    </submittedName>
</protein>